<name>E5DIC7_9CAUD</name>
<sequence>MNKNVKIFNTVLLAITLVAFVFLGIKGHAISKQIEANKLLADKVCQLVVEGDYVSEAYYSGNFECYKKVL</sequence>
<gene>
    <name evidence="1" type="ORF">CC31p116</name>
</gene>
<dbReference type="RefSeq" id="YP_004009974.1">
    <property type="nucleotide sequence ID" value="NC_014662.1"/>
</dbReference>
<accession>E5DIC7</accession>
<protein>
    <submittedName>
        <fullName evidence="1">Uncharacterized protein</fullName>
    </submittedName>
</protein>
<dbReference type="KEGG" id="vg:9926262"/>
<reference evidence="1 2" key="1">
    <citation type="journal article" date="2010" name="Virol. J.">
        <title>Genomes of the T4-related bacteriophages as windows on microbial genome evolution.</title>
        <authorList>
            <person name="Petrov V.M."/>
            <person name="Ratnayaka S."/>
            <person name="Nolan J.M."/>
            <person name="Miller E.S."/>
            <person name="Karam J.D."/>
        </authorList>
    </citation>
    <scope>NUCLEOTIDE SEQUENCE [LARGE SCALE GENOMIC DNA]</scope>
</reference>
<proteinExistence type="predicted"/>
<keyword evidence="2" id="KW-1185">Reference proteome</keyword>
<dbReference type="EMBL" id="GU323318">
    <property type="protein sequence ID" value="ADB81612.1"/>
    <property type="molecule type" value="Genomic_DNA"/>
</dbReference>
<dbReference type="Proteomes" id="UP000008725">
    <property type="component" value="Segment"/>
</dbReference>
<evidence type="ECO:0000313" key="2">
    <source>
        <dbReference type="Proteomes" id="UP000008725"/>
    </source>
</evidence>
<organism evidence="1 2">
    <name type="scientific">Enterobacter phage CC31</name>
    <dbReference type="NCBI Taxonomy" id="709484"/>
    <lineage>
        <taxon>Viruses</taxon>
        <taxon>Duplodnaviria</taxon>
        <taxon>Heunggongvirae</taxon>
        <taxon>Uroviricota</taxon>
        <taxon>Caudoviricetes</taxon>
        <taxon>Pantevenvirales</taxon>
        <taxon>Straboviridae</taxon>
        <taxon>Tevenvirinae</taxon>
        <taxon>Karamvirus</taxon>
        <taxon>Karamvirus cc31</taxon>
    </lineage>
</organism>
<dbReference type="GeneID" id="9926262"/>
<evidence type="ECO:0000313" key="1">
    <source>
        <dbReference type="EMBL" id="ADB81612.1"/>
    </source>
</evidence>